<feature type="compositionally biased region" description="Low complexity" evidence="7">
    <location>
        <begin position="35"/>
        <end position="68"/>
    </location>
</feature>
<feature type="region of interest" description="Disordered" evidence="7">
    <location>
        <begin position="836"/>
        <end position="881"/>
    </location>
</feature>
<feature type="compositionally biased region" description="Basic residues" evidence="7">
    <location>
        <begin position="156"/>
        <end position="165"/>
    </location>
</feature>
<protein>
    <recommendedName>
        <fullName evidence="3">HECT-type E3 ubiquitin transferase</fullName>
        <ecNumber evidence="3">2.3.2.26</ecNumber>
    </recommendedName>
</protein>
<dbReference type="InterPro" id="IPR045322">
    <property type="entry name" value="HECTD1/TRIP12-like"/>
</dbReference>
<feature type="compositionally biased region" description="Low complexity" evidence="7">
    <location>
        <begin position="1178"/>
        <end position="1205"/>
    </location>
</feature>
<evidence type="ECO:0000256" key="5">
    <source>
        <dbReference type="ARBA" id="ARBA00022786"/>
    </source>
</evidence>
<dbReference type="CDD" id="cd00078">
    <property type="entry name" value="HECTc"/>
    <property type="match status" value="1"/>
</dbReference>
<evidence type="ECO:0000259" key="9">
    <source>
        <dbReference type="PROSITE" id="PS50255"/>
    </source>
</evidence>
<dbReference type="InterPro" id="IPR005804">
    <property type="entry name" value="FA_desaturase_dom"/>
</dbReference>
<dbReference type="SUPFAM" id="SSF56204">
    <property type="entry name" value="Hect, E3 ligase catalytic domain"/>
    <property type="match status" value="1"/>
</dbReference>
<feature type="active site" description="Glycyl thioester intermediate" evidence="6">
    <location>
        <position position="1885"/>
    </location>
</feature>
<dbReference type="CDD" id="cd03506">
    <property type="entry name" value="Delta6-FADS-like"/>
    <property type="match status" value="1"/>
</dbReference>
<evidence type="ECO:0000256" key="4">
    <source>
        <dbReference type="ARBA" id="ARBA00022679"/>
    </source>
</evidence>
<comment type="catalytic activity">
    <reaction evidence="1">
        <text>S-ubiquitinyl-[E2 ubiquitin-conjugating enzyme]-L-cysteine + [acceptor protein]-L-lysine = [E2 ubiquitin-conjugating enzyme]-L-cysteine + N(6)-ubiquitinyl-[acceptor protein]-L-lysine.</text>
        <dbReference type="EC" id="2.3.2.26"/>
    </reaction>
</comment>
<evidence type="ECO:0000256" key="2">
    <source>
        <dbReference type="ARBA" id="ARBA00006331"/>
    </source>
</evidence>
<dbReference type="PROSITE" id="PS50237">
    <property type="entry name" value="HECT"/>
    <property type="match status" value="1"/>
</dbReference>
<evidence type="ECO:0000256" key="3">
    <source>
        <dbReference type="ARBA" id="ARBA00012485"/>
    </source>
</evidence>
<feature type="region of interest" description="Disordered" evidence="7">
    <location>
        <begin position="1249"/>
        <end position="1305"/>
    </location>
</feature>
<dbReference type="SUPFAM" id="SSF48371">
    <property type="entry name" value="ARM repeat"/>
    <property type="match status" value="1"/>
</dbReference>
<keyword evidence="4" id="KW-0808">Transferase</keyword>
<proteinExistence type="inferred from homology"/>
<dbReference type="PROSITE" id="PS50255">
    <property type="entry name" value="CYTOCHROME_B5_2"/>
    <property type="match status" value="1"/>
</dbReference>
<keyword evidence="5 6" id="KW-0833">Ubl conjugation pathway</keyword>
<feature type="region of interest" description="Disordered" evidence="7">
    <location>
        <begin position="1"/>
        <end position="236"/>
    </location>
</feature>
<dbReference type="InterPro" id="IPR000569">
    <property type="entry name" value="HECT_dom"/>
</dbReference>
<dbReference type="Pfam" id="PF00173">
    <property type="entry name" value="Cyt-b5"/>
    <property type="match status" value="1"/>
</dbReference>
<dbReference type="Gene3D" id="3.90.1750.10">
    <property type="entry name" value="Hect, E3 ligase catalytic domains"/>
    <property type="match status" value="1"/>
</dbReference>
<evidence type="ECO:0000256" key="7">
    <source>
        <dbReference type="SAM" id="MobiDB-lite"/>
    </source>
</evidence>
<dbReference type="InterPro" id="IPR001199">
    <property type="entry name" value="Cyt_B5-like_heme/steroid-bd"/>
</dbReference>
<dbReference type="EMBL" id="CAJMWX010001340">
    <property type="protein sequence ID" value="CAE6481994.1"/>
    <property type="molecule type" value="Genomic_DNA"/>
</dbReference>
<dbReference type="Gene3D" id="1.25.10.10">
    <property type="entry name" value="Leucine-rich Repeat Variant"/>
    <property type="match status" value="1"/>
</dbReference>
<dbReference type="InterPro" id="IPR035983">
    <property type="entry name" value="Hect_E3_ubiquitin_ligase"/>
</dbReference>
<feature type="compositionally biased region" description="Polar residues" evidence="7">
    <location>
        <begin position="222"/>
        <end position="234"/>
    </location>
</feature>
<feature type="compositionally biased region" description="Acidic residues" evidence="7">
    <location>
        <begin position="202"/>
        <end position="221"/>
    </location>
</feature>
<dbReference type="InterPro" id="IPR016024">
    <property type="entry name" value="ARM-type_fold"/>
</dbReference>
<dbReference type="SUPFAM" id="SSF55856">
    <property type="entry name" value="Cytochrome b5-like heme/steroid binding domain"/>
    <property type="match status" value="1"/>
</dbReference>
<dbReference type="EC" id="2.3.2.26" evidence="3"/>
<dbReference type="Pfam" id="PF00632">
    <property type="entry name" value="HECT"/>
    <property type="match status" value="1"/>
</dbReference>
<comment type="similarity">
    <text evidence="2">Belongs to the UPL family. K-HECT subfamily.</text>
</comment>
<sequence length="2451" mass="266063">MTNDKRTRSQQETVTENEPTLTPSDIPSPPRTRARAAASTQQTTSTTTTTAPSASQTTTVPSTSSPSQTRRKDKGKNKQFDDPRPAKRPRRSAPAATTSSGIAINEPKRDSKGKKRAAPDPDSDDPATSTKKRKSPYALRNRTSLPNIKSTTTMSRKNRATRKSTGKSTRADDEALDLAGDNRPEEDQAESSQKDKAPERNESDEEDDEEDSDDDDEENDGEPNSSGPGNQSGLDDSAVSALFSADFRALGSYMLSLSTRLKTILNNIKPSASPTVRLMALQELSEILSMSTEDTLAGYFQVDSFVGELVRIMGGKDTGGDDDDDEGINEEDEDASLAAALALSAGGFPGDDNLEAQVLACRCLANLMEALPGCAHTVVYHGAVPVLCSKLIDIQYIDLAEQTLSTLEKISEEYPSAIVREGGLAALLNFLDFFSTNVQRTALQAAANCCRNVSIDNYNMVKDVFPIIRTVLGYADPRLVEHASLCVIRTIESFRSHPELLEGLVDPALLRALMSAAVSPGTFTLVLRALSSATKSSPKIALSLLEADVAGTLYQILTGTVPPADPMDPCGGADAVAAAAGLTDMAVMQNLAHRPKDQVEEALSLVSELMPPLPRDGVFDHRAYSEKALARMVKAKIKALKSARSNPSAGPSSSTNPEPMDITPDDPGTATPIAAPGSATPVARPGSPVHAVTPPLVPGSPVIRPVSPSAQPVPTLNRTELLRSKPDLIGRYMRLMVPVLVDVYAASVATQTRSKSLTGILKAISFSEGEEVNSVLKSVPIATFVGSILSSRDYPALAICALQLVELLLVKVPDVYKPALRREGVLHEIEVLTERPLTTKPKEPKPEGSKTEAAKQEPKTDGSSPVPEPVSERDESPRPVIPVSVKRSSSAVLDPQDAITLRAKVVRFKYLSGAEENATDPVFERLRGLLGTLRDAGAAEAELKDALASIASMFGISGGTNISSYELLKSGLVDGLLQFTTDPALALDVATRQQMVIQAFTPRSSKGTESPSGSPLAILVKKLQESLTRIENFEVVTVSPGAEASRRNSPSMLARQLRLRIVAEEGTDAPRSCTNIVVSIHAIATFQALNDYLRPRVAGALAGMGAGGSRLSGVLAAFAAAAGLPAGALSRVAAGSSGAGPSSTSAAAGSSSGSTSAPTLGRRRSQRLKAKDNATADESNTSPTTETSPTAEASPSNPLAPSSTATAESMLAALAAGGDAGLPMLGSEDFDMEHAEDMLNEDLEAEFYEEDMEPQQGSPDKTVSVSLNDDGTKLEAQTPDGTRVATPNPAAAERQAATPSSSSKFSYAAALKAKPTDWHLEFSMDGHILPLDTTIYGAVHNHEARRAAASGSSTSGSNVASLTAPSLWQGVYTVKYRKVPGPPPAQPTARVETVSTSESTLSADLPHTQILRLLRVLHKMNLMVKDKMFTDAPTTVLPESAFINNKLTAKLARQLEEPMIVASQCLPDWAIELPQQYHFLFPFSTRFSFLQSTSFGYARLITKWQSQQQRTSDSSRRDDAFGYLGRLQRQKVRISRHHILESAIKVLELYGSSSSVLEVEYFEEVGTGLGPTLEFYSLVSKEFARRELKMWRDADPGVEGPYVQRPLGLFPAPEVKPEAKLSKLWSILGQFVGKALLDSRIIDLSFNALFLKYILNEDVPLTIASLKLVDPTLANSLSKLQAYGVARREIENNISMSPSEKEAAFSDLTIHGAHLEDLALDFTVPGYDIELKPGGRDISVTDSNVEEYVREVIDVVIGRGVQNQVQAFRAGFSKVFAVTDLQSFSSEELDLLFGNADEDWSTETLTDALKADHGFNADSSAIRDLITIMGSYDDPNRRAFLQFITGSPKLPIGGFRGLSPQLTVVRKPHEPPLKADDYLPSVMTCVNYLKLPEYSGKSVMEARLKTAMMEGSFGPPTHFSHLNMGTNDKIWKREEICTRILAGETLFIYNGKLIRVPPSWLAKHPGGRLAILHFVGRDATDEVNAFHPEAALKQLNRYAIGRVAVGPNGWEPLVPPLMTGWVRKKNESGEEKWEREAETWNDSAKEFGPTPSSEILLIKKEPVERPLESNPTISSITPPPTTLNLKTQQQHMKAYRALHAEITKAGLYKTPYLTGYGPEVARYTFMAVVSVLAYRHQWFWTSAFFLGCLFHQLTFTVHDLGHNGVTHIWAVDRAISILISDFTGGLSTGWWVDNHNIHHLVTNHPSHDPDIQHIPFFAISPKFLNSLWSSYYKRIMAYDAASKIFLSVQHKLFYVVMSLARFNLYANSYGFLIKSGIFQGRRGWTWWLEIVGIIFYWTWYINVLRGCGDFKTGLAYFLISHIVPSPLHVQIVLSHFSRSTEDLGPTESFMARQLRTTTDVICPPHLAFFHGGLHLQVTHHLFPRLPRHNLAAASQIVKRYAAEQGLEYAEFGFAAGNREVIGVLADVASQVGVVGMVAQSEVEKAVRGESH</sequence>
<feature type="region of interest" description="Disordered" evidence="7">
    <location>
        <begin position="640"/>
        <end position="711"/>
    </location>
</feature>
<comment type="caution">
    <text evidence="10">The sequence shown here is derived from an EMBL/GenBank/DDBJ whole genome shotgun (WGS) entry which is preliminary data.</text>
</comment>
<feature type="compositionally biased region" description="Polar residues" evidence="7">
    <location>
        <begin position="1255"/>
        <end position="1269"/>
    </location>
</feature>
<dbReference type="Pfam" id="PF25579">
    <property type="entry name" value="TPR_TRIP12_N"/>
    <property type="match status" value="1"/>
</dbReference>
<dbReference type="Pfam" id="PF00487">
    <property type="entry name" value="FA_desaturase"/>
    <property type="match status" value="1"/>
</dbReference>
<name>A0A8H3CI31_9AGAM</name>
<accession>A0A8H3CI31</accession>
<dbReference type="PANTHER" id="PTHR45670">
    <property type="entry name" value="E3 UBIQUITIN-PROTEIN LIGASE TRIP12"/>
    <property type="match status" value="1"/>
</dbReference>
<dbReference type="PANTHER" id="PTHR45670:SF1">
    <property type="entry name" value="E3 UBIQUITIN-PROTEIN LIGASE HECTD1"/>
    <property type="match status" value="1"/>
</dbReference>
<dbReference type="Proteomes" id="UP000663888">
    <property type="component" value="Unassembled WGS sequence"/>
</dbReference>
<dbReference type="InterPro" id="IPR011989">
    <property type="entry name" value="ARM-like"/>
</dbReference>
<dbReference type="GO" id="GO:0043161">
    <property type="term" value="P:proteasome-mediated ubiquitin-dependent protein catabolic process"/>
    <property type="evidence" value="ECO:0007669"/>
    <property type="project" value="TreeGrafter"/>
</dbReference>
<feature type="compositionally biased region" description="Basic and acidic residues" evidence="7">
    <location>
        <begin position="76"/>
        <end position="85"/>
    </location>
</feature>
<feature type="domain" description="Cytochrome b5 heme-binding" evidence="9">
    <location>
        <begin position="1928"/>
        <end position="2004"/>
    </location>
</feature>
<dbReference type="Gene3D" id="3.30.2160.10">
    <property type="entry name" value="Hect, E3 ligase catalytic domain"/>
    <property type="match status" value="1"/>
</dbReference>
<feature type="domain" description="HECT" evidence="8">
    <location>
        <begin position="1570"/>
        <end position="1916"/>
    </location>
</feature>
<feature type="compositionally biased region" description="Polar residues" evidence="7">
    <location>
        <begin position="141"/>
        <end position="155"/>
    </location>
</feature>
<feature type="compositionally biased region" description="Polar residues" evidence="7">
    <location>
        <begin position="10"/>
        <end position="25"/>
    </location>
</feature>
<organism evidence="10 11">
    <name type="scientific">Rhizoctonia solani</name>
    <dbReference type="NCBI Taxonomy" id="456999"/>
    <lineage>
        <taxon>Eukaryota</taxon>
        <taxon>Fungi</taxon>
        <taxon>Dikarya</taxon>
        <taxon>Basidiomycota</taxon>
        <taxon>Agaricomycotina</taxon>
        <taxon>Agaricomycetes</taxon>
        <taxon>Cantharellales</taxon>
        <taxon>Ceratobasidiaceae</taxon>
        <taxon>Rhizoctonia</taxon>
    </lineage>
</organism>
<dbReference type="InterPro" id="IPR036400">
    <property type="entry name" value="Cyt_B5-like_heme/steroid_sf"/>
</dbReference>
<evidence type="ECO:0000259" key="8">
    <source>
        <dbReference type="PROSITE" id="PS50237"/>
    </source>
</evidence>
<evidence type="ECO:0000313" key="11">
    <source>
        <dbReference type="Proteomes" id="UP000663888"/>
    </source>
</evidence>
<feature type="compositionally biased region" description="Low complexity" evidence="7">
    <location>
        <begin position="1132"/>
        <end position="1160"/>
    </location>
</feature>
<reference evidence="10" key="1">
    <citation type="submission" date="2021-01" db="EMBL/GenBank/DDBJ databases">
        <authorList>
            <person name="Kaushik A."/>
        </authorList>
    </citation>
    <scope>NUCLEOTIDE SEQUENCE</scope>
    <source>
        <strain evidence="10">AG4-R118</strain>
    </source>
</reference>
<dbReference type="SMART" id="SM01117">
    <property type="entry name" value="Cyt-b5"/>
    <property type="match status" value="1"/>
</dbReference>
<feature type="compositionally biased region" description="Basic and acidic residues" evidence="7">
    <location>
        <begin position="180"/>
        <end position="201"/>
    </location>
</feature>
<feature type="compositionally biased region" description="Polar residues" evidence="7">
    <location>
        <begin position="643"/>
        <end position="657"/>
    </location>
</feature>
<dbReference type="GO" id="GO:0016607">
    <property type="term" value="C:nuclear speck"/>
    <property type="evidence" value="ECO:0007669"/>
    <property type="project" value="TreeGrafter"/>
</dbReference>
<gene>
    <name evidence="10" type="ORF">RDB_LOCUS126134</name>
</gene>
<dbReference type="SMART" id="SM00119">
    <property type="entry name" value="HECTc"/>
    <property type="match status" value="1"/>
</dbReference>
<feature type="region of interest" description="Disordered" evidence="7">
    <location>
        <begin position="1132"/>
        <end position="1205"/>
    </location>
</feature>
<dbReference type="GO" id="GO:0000209">
    <property type="term" value="P:protein polyubiquitination"/>
    <property type="evidence" value="ECO:0007669"/>
    <property type="project" value="TreeGrafter"/>
</dbReference>
<dbReference type="Gene3D" id="3.10.120.10">
    <property type="entry name" value="Cytochrome b5-like heme/steroid binding domain"/>
    <property type="match status" value="1"/>
</dbReference>
<dbReference type="GO" id="GO:0006629">
    <property type="term" value="P:lipid metabolic process"/>
    <property type="evidence" value="ECO:0007669"/>
    <property type="project" value="InterPro"/>
</dbReference>
<evidence type="ECO:0000256" key="6">
    <source>
        <dbReference type="PROSITE-ProRule" id="PRU00104"/>
    </source>
</evidence>
<evidence type="ECO:0000256" key="1">
    <source>
        <dbReference type="ARBA" id="ARBA00000885"/>
    </source>
</evidence>
<dbReference type="GO" id="GO:0061630">
    <property type="term" value="F:ubiquitin protein ligase activity"/>
    <property type="evidence" value="ECO:0007669"/>
    <property type="project" value="UniProtKB-EC"/>
</dbReference>
<dbReference type="Gene3D" id="3.30.2410.10">
    <property type="entry name" value="Hect, E3 ligase catalytic domain"/>
    <property type="match status" value="1"/>
</dbReference>
<evidence type="ECO:0000313" key="10">
    <source>
        <dbReference type="EMBL" id="CAE6481994.1"/>
    </source>
</evidence>
<feature type="compositionally biased region" description="Basic and acidic residues" evidence="7">
    <location>
        <begin position="840"/>
        <end position="860"/>
    </location>
</feature>
<dbReference type="InterPro" id="IPR057948">
    <property type="entry name" value="TPR_TRIP12_N"/>
</dbReference>